<sequence>MAAGTSSAAQRSLFAHTRAEEASADQSSLRYLANAGVDPRAALRVLELFRGQEVLSVGRQDPYAQTHPLTRDRIRAVEGFAAAVSPRGSADPATAYWYARATGKLSAFLRAPRWTLRRVRNQNDGISVMRRAIAEHRNANSGRAVSLMDSLLAARPQDPYWHELRGQILLESRNAAGAVASYQRAASLAPREPLIRAGLGRALLAAGRPQDALAALQAARASAPYDPNMLRDLAQAHAQLGQAGLASIATAERYAITGRMDDARIHATRAEATLPRGSSGWLRAQDILAVR</sequence>
<evidence type="ECO:0000256" key="5">
    <source>
        <dbReference type="ARBA" id="ARBA00023049"/>
    </source>
</evidence>
<keyword evidence="4 6" id="KW-0862">Zinc</keyword>
<dbReference type="Pfam" id="PF01435">
    <property type="entry name" value="Peptidase_M48"/>
    <property type="match status" value="1"/>
</dbReference>
<keyword evidence="1 6" id="KW-0645">Protease</keyword>
<comment type="cofactor">
    <cofactor evidence="6">
        <name>Zn(2+)</name>
        <dbReference type="ChEBI" id="CHEBI:29105"/>
    </cofactor>
    <text evidence="6">Binds 1 zinc ion per subunit.</text>
</comment>
<evidence type="ECO:0000313" key="8">
    <source>
        <dbReference type="EMBL" id="KIT14688.1"/>
    </source>
</evidence>
<dbReference type="EMBL" id="JYFE01000068">
    <property type="protein sequence ID" value="KIT14688.1"/>
    <property type="molecule type" value="Genomic_DNA"/>
</dbReference>
<keyword evidence="3 6" id="KW-0378">Hydrolase</keyword>
<keyword evidence="5 6" id="KW-0482">Metalloprotease</keyword>
<comment type="caution">
    <text evidence="8">The sequence shown here is derived from an EMBL/GenBank/DDBJ whole genome shotgun (WGS) entry which is preliminary data.</text>
</comment>
<dbReference type="InterPro" id="IPR001915">
    <property type="entry name" value="Peptidase_M48"/>
</dbReference>
<proteinExistence type="inferred from homology"/>
<keyword evidence="9" id="KW-1185">Reference proteome</keyword>
<reference evidence="8 9" key="1">
    <citation type="submission" date="2015-02" db="EMBL/GenBank/DDBJ databases">
        <title>Genome Sequence of Jannaschia aquimarina DSM28248, a member of the Roseobacter clade.</title>
        <authorList>
            <person name="Voget S."/>
            <person name="Daniel R."/>
        </authorList>
    </citation>
    <scope>NUCLEOTIDE SEQUENCE [LARGE SCALE GENOMIC DNA]</scope>
    <source>
        <strain evidence="8 9">GSW-M26</strain>
    </source>
</reference>
<dbReference type="Gene3D" id="1.25.40.10">
    <property type="entry name" value="Tetratricopeptide repeat domain"/>
    <property type="match status" value="1"/>
</dbReference>
<comment type="similarity">
    <text evidence="6">Belongs to the peptidase M48 family.</text>
</comment>
<evidence type="ECO:0000256" key="2">
    <source>
        <dbReference type="ARBA" id="ARBA00022723"/>
    </source>
</evidence>
<protein>
    <submittedName>
        <fullName evidence="8">YfgC_3 protein</fullName>
    </submittedName>
</protein>
<evidence type="ECO:0000256" key="1">
    <source>
        <dbReference type="ARBA" id="ARBA00022670"/>
    </source>
</evidence>
<evidence type="ECO:0000256" key="6">
    <source>
        <dbReference type="RuleBase" id="RU003983"/>
    </source>
</evidence>
<evidence type="ECO:0000259" key="7">
    <source>
        <dbReference type="Pfam" id="PF01435"/>
    </source>
</evidence>
<dbReference type="Proteomes" id="UP000032232">
    <property type="component" value="Unassembled WGS sequence"/>
</dbReference>
<dbReference type="GO" id="GO:0046872">
    <property type="term" value="F:metal ion binding"/>
    <property type="evidence" value="ECO:0007669"/>
    <property type="project" value="UniProtKB-KW"/>
</dbReference>
<dbReference type="PATRIC" id="fig|935700.4.peg.3742"/>
<dbReference type="GO" id="GO:0004222">
    <property type="term" value="F:metalloendopeptidase activity"/>
    <property type="evidence" value="ECO:0007669"/>
    <property type="project" value="InterPro"/>
</dbReference>
<keyword evidence="2" id="KW-0479">Metal-binding</keyword>
<dbReference type="STRING" id="935700.jaqu_36300"/>
<feature type="domain" description="Peptidase M48" evidence="7">
    <location>
        <begin position="9"/>
        <end position="79"/>
    </location>
</feature>
<organism evidence="8 9">
    <name type="scientific">Jannaschia aquimarina</name>
    <dbReference type="NCBI Taxonomy" id="935700"/>
    <lineage>
        <taxon>Bacteria</taxon>
        <taxon>Pseudomonadati</taxon>
        <taxon>Pseudomonadota</taxon>
        <taxon>Alphaproteobacteria</taxon>
        <taxon>Rhodobacterales</taxon>
        <taxon>Roseobacteraceae</taxon>
        <taxon>Jannaschia</taxon>
    </lineage>
</organism>
<dbReference type="Pfam" id="PF14559">
    <property type="entry name" value="TPR_19"/>
    <property type="match status" value="1"/>
</dbReference>
<dbReference type="RefSeq" id="WP_316243072.1">
    <property type="nucleotide sequence ID" value="NZ_JYFE01000068.1"/>
</dbReference>
<accession>A0A0D1D3J1</accession>
<dbReference type="InterPro" id="IPR011990">
    <property type="entry name" value="TPR-like_helical_dom_sf"/>
</dbReference>
<dbReference type="SUPFAM" id="SSF48452">
    <property type="entry name" value="TPR-like"/>
    <property type="match status" value="1"/>
</dbReference>
<evidence type="ECO:0000256" key="4">
    <source>
        <dbReference type="ARBA" id="ARBA00022833"/>
    </source>
</evidence>
<gene>
    <name evidence="8" type="primary">yfgC_3</name>
    <name evidence="8" type="ORF">jaqu_36300</name>
</gene>
<name>A0A0D1D3J1_9RHOB</name>
<evidence type="ECO:0000256" key="3">
    <source>
        <dbReference type="ARBA" id="ARBA00022801"/>
    </source>
</evidence>
<dbReference type="GO" id="GO:0006508">
    <property type="term" value="P:proteolysis"/>
    <property type="evidence" value="ECO:0007669"/>
    <property type="project" value="UniProtKB-KW"/>
</dbReference>
<evidence type="ECO:0000313" key="9">
    <source>
        <dbReference type="Proteomes" id="UP000032232"/>
    </source>
</evidence>
<dbReference type="AlphaFoldDB" id="A0A0D1D3J1"/>